<protein>
    <submittedName>
        <fullName evidence="1">Uncharacterized protein</fullName>
    </submittedName>
</protein>
<evidence type="ECO:0000313" key="1">
    <source>
        <dbReference type="EMBL" id="EFO19078.1"/>
    </source>
</evidence>
<dbReference type="EMBL" id="JH712131">
    <property type="protein sequence ID" value="EFO19078.1"/>
    <property type="molecule type" value="Genomic_DNA"/>
</dbReference>
<dbReference type="InParanoid" id="A0A1S0TRS4"/>
<proteinExistence type="predicted"/>
<dbReference type="GeneID" id="9946855"/>
<reference evidence="1" key="1">
    <citation type="submission" date="2012-04" db="EMBL/GenBank/DDBJ databases">
        <title>The Genome Sequence of Loa loa.</title>
        <authorList>
            <consortium name="The Broad Institute Genome Sequencing Platform"/>
            <consortium name="Broad Institute Genome Sequencing Center for Infectious Disease"/>
            <person name="Nutman T.B."/>
            <person name="Fink D.L."/>
            <person name="Russ C."/>
            <person name="Young S."/>
            <person name="Zeng Q."/>
            <person name="Gargeya S."/>
            <person name="Alvarado L."/>
            <person name="Berlin A."/>
            <person name="Chapman S.B."/>
            <person name="Chen Z."/>
            <person name="Freedman E."/>
            <person name="Gellesch M."/>
            <person name="Goldberg J."/>
            <person name="Griggs A."/>
            <person name="Gujja S."/>
            <person name="Heilman E.R."/>
            <person name="Heiman D."/>
            <person name="Howarth C."/>
            <person name="Mehta T."/>
            <person name="Neiman D."/>
            <person name="Pearson M."/>
            <person name="Roberts A."/>
            <person name="Saif S."/>
            <person name="Shea T."/>
            <person name="Shenoy N."/>
            <person name="Sisk P."/>
            <person name="Stolte C."/>
            <person name="Sykes S."/>
            <person name="White J."/>
            <person name="Yandava C."/>
            <person name="Haas B."/>
            <person name="Henn M.R."/>
            <person name="Nusbaum C."/>
            <person name="Birren B."/>
        </authorList>
    </citation>
    <scope>NUCLEOTIDE SEQUENCE [LARGE SCALE GENOMIC DNA]</scope>
</reference>
<dbReference type="AlphaFoldDB" id="A0A1S0TRS4"/>
<sequence length="113" mass="12862">MATDYMGRRRRGRSKERIGWVQGSLAPRPDFTFPPPSPLALRSSLISWIPFLGRHYTEGSPRYRERGTSLHPLSKDLQGEIFEIENISHVILSLPNRFSCDEKSMATSNSAKD</sequence>
<dbReference type="CTD" id="9946855"/>
<accession>A0A1S0TRS4</accession>
<dbReference type="KEGG" id="loa:LOAG_09416"/>
<dbReference type="RefSeq" id="XP_003144991.1">
    <property type="nucleotide sequence ID" value="XM_003144943.1"/>
</dbReference>
<gene>
    <name evidence="1" type="ORF">LOAG_09416</name>
</gene>
<organism evidence="1">
    <name type="scientific">Loa loa</name>
    <name type="common">Eye worm</name>
    <name type="synonym">Filaria loa</name>
    <dbReference type="NCBI Taxonomy" id="7209"/>
    <lineage>
        <taxon>Eukaryota</taxon>
        <taxon>Metazoa</taxon>
        <taxon>Ecdysozoa</taxon>
        <taxon>Nematoda</taxon>
        <taxon>Chromadorea</taxon>
        <taxon>Rhabditida</taxon>
        <taxon>Spirurina</taxon>
        <taxon>Spiruromorpha</taxon>
        <taxon>Filarioidea</taxon>
        <taxon>Onchocercidae</taxon>
        <taxon>Loa</taxon>
    </lineage>
</organism>
<name>A0A1S0TRS4_LOALO</name>